<name>A0ABS4J8R7_9BACL</name>
<comment type="caution">
    <text evidence="1">The sequence shown here is derived from an EMBL/GenBank/DDBJ whole genome shotgun (WGS) entry which is preliminary data.</text>
</comment>
<evidence type="ECO:0000313" key="2">
    <source>
        <dbReference type="Proteomes" id="UP001519287"/>
    </source>
</evidence>
<gene>
    <name evidence="1" type="ORF">J2Z66_007884</name>
</gene>
<evidence type="ECO:0000313" key="1">
    <source>
        <dbReference type="EMBL" id="MBP1996238.1"/>
    </source>
</evidence>
<dbReference type="EMBL" id="JAGGLB010000046">
    <property type="protein sequence ID" value="MBP1996238.1"/>
    <property type="molecule type" value="Genomic_DNA"/>
</dbReference>
<sequence length="44" mass="5497">MIAFYLKLYNNNIRNYQAIWNERFDALENYLKRMNDNEIKNKNP</sequence>
<dbReference type="Proteomes" id="UP001519287">
    <property type="component" value="Unassembled WGS sequence"/>
</dbReference>
<accession>A0ABS4J8R7</accession>
<reference evidence="1 2" key="1">
    <citation type="submission" date="2021-03" db="EMBL/GenBank/DDBJ databases">
        <title>Genomic Encyclopedia of Type Strains, Phase IV (KMG-IV): sequencing the most valuable type-strain genomes for metagenomic binning, comparative biology and taxonomic classification.</title>
        <authorList>
            <person name="Goeker M."/>
        </authorList>
    </citation>
    <scope>NUCLEOTIDE SEQUENCE [LARGE SCALE GENOMIC DNA]</scope>
    <source>
        <strain evidence="1 2">DSM 26048</strain>
    </source>
</reference>
<proteinExistence type="predicted"/>
<keyword evidence="2" id="KW-1185">Reference proteome</keyword>
<organism evidence="1 2">
    <name type="scientific">Paenibacillus eucommiae</name>
    <dbReference type="NCBI Taxonomy" id="1355755"/>
    <lineage>
        <taxon>Bacteria</taxon>
        <taxon>Bacillati</taxon>
        <taxon>Bacillota</taxon>
        <taxon>Bacilli</taxon>
        <taxon>Bacillales</taxon>
        <taxon>Paenibacillaceae</taxon>
        <taxon>Paenibacillus</taxon>
    </lineage>
</organism>
<protein>
    <submittedName>
        <fullName evidence="1">Uncharacterized protein</fullName>
    </submittedName>
</protein>